<dbReference type="InterPro" id="IPR036388">
    <property type="entry name" value="WH-like_DNA-bd_sf"/>
</dbReference>
<dbReference type="Pfam" id="PF00196">
    <property type="entry name" value="GerE"/>
    <property type="match status" value="1"/>
</dbReference>
<dbReference type="Proteomes" id="UP001241472">
    <property type="component" value="Unassembled WGS sequence"/>
</dbReference>
<sequence length="230" mass="26128">MLKDKPFTAITQKMLDAWIETDPSQPAEPQTVYAGALDFLSIKMRLTVFRIEGDDPLKWRMTPVRHSGFTSSLINVNKLFEDQRIGDFKDQAYMAEAVIPRLKQVITNQQPSMELVKTRIFGINLGYDRILIPQRTTGRPAWVISSSYARFLLDAPKSHNKFDIDDEAVVQLLLEGCTAKEIATQLGLSHRTVEHRLDRLKTRFGARNLVHLVVMLLGGHVNREKSGNVN</sequence>
<organism evidence="2 3">
    <name type="scientific">Neorhizobium huautlense</name>
    <dbReference type="NCBI Taxonomy" id="67774"/>
    <lineage>
        <taxon>Bacteria</taxon>
        <taxon>Pseudomonadati</taxon>
        <taxon>Pseudomonadota</taxon>
        <taxon>Alphaproteobacteria</taxon>
        <taxon>Hyphomicrobiales</taxon>
        <taxon>Rhizobiaceae</taxon>
        <taxon>Rhizobium/Agrobacterium group</taxon>
        <taxon>Neorhizobium</taxon>
    </lineage>
</organism>
<dbReference type="PROSITE" id="PS50043">
    <property type="entry name" value="HTH_LUXR_2"/>
    <property type="match status" value="1"/>
</dbReference>
<keyword evidence="3" id="KW-1185">Reference proteome</keyword>
<comment type="caution">
    <text evidence="2">The sequence shown here is derived from an EMBL/GenBank/DDBJ whole genome shotgun (WGS) entry which is preliminary data.</text>
</comment>
<dbReference type="PROSITE" id="PS00622">
    <property type="entry name" value="HTH_LUXR_1"/>
    <property type="match status" value="1"/>
</dbReference>
<dbReference type="InterPro" id="IPR016032">
    <property type="entry name" value="Sig_transdc_resp-reg_C-effctor"/>
</dbReference>
<dbReference type="EMBL" id="JAUSRF010000007">
    <property type="protein sequence ID" value="MDP9837696.1"/>
    <property type="molecule type" value="Genomic_DNA"/>
</dbReference>
<dbReference type="InterPro" id="IPR000792">
    <property type="entry name" value="Tscrpt_reg_LuxR_C"/>
</dbReference>
<dbReference type="SMART" id="SM00421">
    <property type="entry name" value="HTH_LUXR"/>
    <property type="match status" value="1"/>
</dbReference>
<reference evidence="2 3" key="1">
    <citation type="submission" date="2023-07" db="EMBL/GenBank/DDBJ databases">
        <title>Sorghum-associated microbial communities from plants grown in Nebraska, USA.</title>
        <authorList>
            <person name="Schachtman D."/>
        </authorList>
    </citation>
    <scope>NUCLEOTIDE SEQUENCE [LARGE SCALE GENOMIC DNA]</scope>
    <source>
        <strain evidence="2 3">DS1307</strain>
    </source>
</reference>
<accession>A0ABT9PU65</accession>
<feature type="domain" description="HTH luxR-type" evidence="1">
    <location>
        <begin position="160"/>
        <end position="220"/>
    </location>
</feature>
<dbReference type="SUPFAM" id="SSF46894">
    <property type="entry name" value="C-terminal effector domain of the bipartite response regulators"/>
    <property type="match status" value="1"/>
</dbReference>
<evidence type="ECO:0000313" key="2">
    <source>
        <dbReference type="EMBL" id="MDP9837696.1"/>
    </source>
</evidence>
<proteinExistence type="predicted"/>
<dbReference type="RefSeq" id="WP_306834682.1">
    <property type="nucleotide sequence ID" value="NZ_JAUSRF010000007.1"/>
</dbReference>
<dbReference type="Gene3D" id="1.10.10.10">
    <property type="entry name" value="Winged helix-like DNA-binding domain superfamily/Winged helix DNA-binding domain"/>
    <property type="match status" value="1"/>
</dbReference>
<evidence type="ECO:0000259" key="1">
    <source>
        <dbReference type="PROSITE" id="PS50043"/>
    </source>
</evidence>
<protein>
    <recommendedName>
        <fullName evidence="1">HTH luxR-type domain-containing protein</fullName>
    </recommendedName>
</protein>
<dbReference type="CDD" id="cd06170">
    <property type="entry name" value="LuxR_C_like"/>
    <property type="match status" value="1"/>
</dbReference>
<gene>
    <name evidence="2" type="ORF">J2T09_002453</name>
</gene>
<evidence type="ECO:0000313" key="3">
    <source>
        <dbReference type="Proteomes" id="UP001241472"/>
    </source>
</evidence>
<name>A0ABT9PU65_9HYPH</name>